<dbReference type="AlphaFoldDB" id="A0A1F6D0F6"/>
<dbReference type="SUPFAM" id="SSF55920">
    <property type="entry name" value="Creatinase/aminopeptidase"/>
    <property type="match status" value="1"/>
</dbReference>
<evidence type="ECO:0000259" key="1">
    <source>
        <dbReference type="Pfam" id="PF00557"/>
    </source>
</evidence>
<gene>
    <name evidence="3" type="ORF">A3F84_13130</name>
</gene>
<dbReference type="InterPro" id="IPR050659">
    <property type="entry name" value="Peptidase_M24B"/>
</dbReference>
<comment type="caution">
    <text evidence="3">The sequence shown here is derived from an EMBL/GenBank/DDBJ whole genome shotgun (WGS) entry which is preliminary data.</text>
</comment>
<dbReference type="SUPFAM" id="SSF53092">
    <property type="entry name" value="Creatinase/prolidase N-terminal domain"/>
    <property type="match status" value="1"/>
</dbReference>
<feature type="domain" description="Peptidase M24" evidence="1">
    <location>
        <begin position="176"/>
        <end position="318"/>
    </location>
</feature>
<dbReference type="InterPro" id="IPR000994">
    <property type="entry name" value="Pept_M24"/>
</dbReference>
<organism evidence="3 4">
    <name type="scientific">Handelsmanbacteria sp. (strain RIFCSPLOWO2_12_FULL_64_10)</name>
    <dbReference type="NCBI Taxonomy" id="1817868"/>
    <lineage>
        <taxon>Bacteria</taxon>
        <taxon>Candidatus Handelsmaniibacteriota</taxon>
    </lineage>
</organism>
<reference evidence="3 4" key="1">
    <citation type="journal article" date="2016" name="Nat. Commun.">
        <title>Thousands of microbial genomes shed light on interconnected biogeochemical processes in an aquifer system.</title>
        <authorList>
            <person name="Anantharaman K."/>
            <person name="Brown C.T."/>
            <person name="Hug L.A."/>
            <person name="Sharon I."/>
            <person name="Castelle C.J."/>
            <person name="Probst A.J."/>
            <person name="Thomas B.C."/>
            <person name="Singh A."/>
            <person name="Wilkins M.J."/>
            <person name="Karaoz U."/>
            <person name="Brodie E.L."/>
            <person name="Williams K.H."/>
            <person name="Hubbard S.S."/>
            <person name="Banfield J.F."/>
        </authorList>
    </citation>
    <scope>NUCLEOTIDE SEQUENCE [LARGE SCALE GENOMIC DNA]</scope>
    <source>
        <strain evidence="4">RIFCSPLOWO2_12_FULL_64_10</strain>
    </source>
</reference>
<dbReference type="InterPro" id="IPR029149">
    <property type="entry name" value="Creatin/AminoP/Spt16_N"/>
</dbReference>
<dbReference type="Pfam" id="PF00557">
    <property type="entry name" value="Peptidase_M24"/>
    <property type="match status" value="1"/>
</dbReference>
<name>A0A1F6D0F6_HANXR</name>
<evidence type="ECO:0008006" key="5">
    <source>
        <dbReference type="Google" id="ProtNLM"/>
    </source>
</evidence>
<dbReference type="Proteomes" id="UP000178606">
    <property type="component" value="Unassembled WGS sequence"/>
</dbReference>
<dbReference type="Gene3D" id="3.90.230.10">
    <property type="entry name" value="Creatinase/methionine aminopeptidase superfamily"/>
    <property type="match status" value="1"/>
</dbReference>
<sequence>MPAQPSVPFFTRQEFERRYAALRAMMAREKLDCLVLTGNDNWSKAENFALLYVTGLPMMLERSYVVFPKDGAPVMFTKKSDFVRMPMMPTSAPVEFVETDLKPGTRNSENYGAEVARVLQAMAGKKGRVGLVSEEFFPLATYRQMQAANPSMTFHDATRPFNLVRRIKSAEEIGFLKYSGAAADAAMAALIAKVEPGMSEFEMVNIVEGALTAMGCFPGALQLIGSGSDFPNYPYLMTGSPKPVGPKDLVLTELTSNYMGYCTQLGVPISFGEPNDAFKRFYEVNERLYTRQMGLFRPGRSSGEIDRLGSEVDDWTKGEMHSYFACQNVDFEQSFTHEDVPLANGIGYIVMPWINYTDRRKFTGHSYGNSWVCWNDSPIALHKTPMRLVVK</sequence>
<evidence type="ECO:0000313" key="4">
    <source>
        <dbReference type="Proteomes" id="UP000178606"/>
    </source>
</evidence>
<dbReference type="Gene3D" id="3.40.350.10">
    <property type="entry name" value="Creatinase/prolidase N-terminal domain"/>
    <property type="match status" value="1"/>
</dbReference>
<evidence type="ECO:0000313" key="3">
    <source>
        <dbReference type="EMBL" id="OGG54771.1"/>
    </source>
</evidence>
<dbReference type="EMBL" id="MFKF01000096">
    <property type="protein sequence ID" value="OGG54771.1"/>
    <property type="molecule type" value="Genomic_DNA"/>
</dbReference>
<dbReference type="PANTHER" id="PTHR46112">
    <property type="entry name" value="AMINOPEPTIDASE"/>
    <property type="match status" value="1"/>
</dbReference>
<dbReference type="InterPro" id="IPR000587">
    <property type="entry name" value="Creatinase_N"/>
</dbReference>
<dbReference type="PANTHER" id="PTHR46112:SF2">
    <property type="entry name" value="XAA-PRO AMINOPEPTIDASE P-RELATED"/>
    <property type="match status" value="1"/>
</dbReference>
<evidence type="ECO:0000259" key="2">
    <source>
        <dbReference type="Pfam" id="PF01321"/>
    </source>
</evidence>
<proteinExistence type="predicted"/>
<dbReference type="InterPro" id="IPR036005">
    <property type="entry name" value="Creatinase/aminopeptidase-like"/>
</dbReference>
<dbReference type="Pfam" id="PF01321">
    <property type="entry name" value="Creatinase_N"/>
    <property type="match status" value="1"/>
</dbReference>
<accession>A0A1F6D0F6</accession>
<protein>
    <recommendedName>
        <fullName evidence="5">Peptidase M24 domain-containing protein</fullName>
    </recommendedName>
</protein>
<feature type="domain" description="Creatinase N-terminal" evidence="2">
    <location>
        <begin position="18"/>
        <end position="167"/>
    </location>
</feature>